<evidence type="ECO:0000256" key="2">
    <source>
        <dbReference type="SAM" id="Phobius"/>
    </source>
</evidence>
<evidence type="ECO:0000313" key="5">
    <source>
        <dbReference type="Proteomes" id="UP001500928"/>
    </source>
</evidence>
<feature type="region of interest" description="Disordered" evidence="1">
    <location>
        <begin position="64"/>
        <end position="87"/>
    </location>
</feature>
<dbReference type="Proteomes" id="UP001500928">
    <property type="component" value="Unassembled WGS sequence"/>
</dbReference>
<dbReference type="InterPro" id="IPR011330">
    <property type="entry name" value="Glyco_hydro/deAcase_b/a-brl"/>
</dbReference>
<dbReference type="Gene3D" id="3.20.20.370">
    <property type="entry name" value="Glycoside hydrolase/deacetylase"/>
    <property type="match status" value="1"/>
</dbReference>
<dbReference type="InterPro" id="IPR050248">
    <property type="entry name" value="Polysacc_deacetylase_ArnD"/>
</dbReference>
<evidence type="ECO:0000256" key="1">
    <source>
        <dbReference type="SAM" id="MobiDB-lite"/>
    </source>
</evidence>
<name>A0ABP9BAI1_9PSEU</name>
<proteinExistence type="predicted"/>
<feature type="transmembrane region" description="Helical" evidence="2">
    <location>
        <begin position="25"/>
        <end position="46"/>
    </location>
</feature>
<dbReference type="CDD" id="cd10917">
    <property type="entry name" value="CE4_NodB_like_6s_7s"/>
    <property type="match status" value="1"/>
</dbReference>
<reference evidence="5" key="1">
    <citation type="journal article" date="2019" name="Int. J. Syst. Evol. Microbiol.">
        <title>The Global Catalogue of Microorganisms (GCM) 10K type strain sequencing project: providing services to taxonomists for standard genome sequencing and annotation.</title>
        <authorList>
            <consortium name="The Broad Institute Genomics Platform"/>
            <consortium name="The Broad Institute Genome Sequencing Center for Infectious Disease"/>
            <person name="Wu L."/>
            <person name="Ma J."/>
        </authorList>
    </citation>
    <scope>NUCLEOTIDE SEQUENCE [LARGE SCALE GENOMIC DNA]</scope>
    <source>
        <strain evidence="5">JCM 17979</strain>
    </source>
</reference>
<protein>
    <submittedName>
        <fullName evidence="4">Polysaccharide deacetylase family protein</fullName>
    </submittedName>
</protein>
<dbReference type="PANTHER" id="PTHR10587">
    <property type="entry name" value="GLYCOSYL TRANSFERASE-RELATED"/>
    <property type="match status" value="1"/>
</dbReference>
<evidence type="ECO:0000313" key="4">
    <source>
        <dbReference type="EMBL" id="GAA4791890.1"/>
    </source>
</evidence>
<dbReference type="PROSITE" id="PS51677">
    <property type="entry name" value="NODB"/>
    <property type="match status" value="1"/>
</dbReference>
<keyword evidence="5" id="KW-1185">Reference proteome</keyword>
<accession>A0ABP9BAI1</accession>
<evidence type="ECO:0000259" key="3">
    <source>
        <dbReference type="PROSITE" id="PS51677"/>
    </source>
</evidence>
<dbReference type="SUPFAM" id="SSF88713">
    <property type="entry name" value="Glycoside hydrolase/deacetylase"/>
    <property type="match status" value="1"/>
</dbReference>
<dbReference type="InterPro" id="IPR002509">
    <property type="entry name" value="NODB_dom"/>
</dbReference>
<dbReference type="EMBL" id="BAABHO010000021">
    <property type="protein sequence ID" value="GAA4791890.1"/>
    <property type="molecule type" value="Genomic_DNA"/>
</dbReference>
<feature type="domain" description="NodB homology" evidence="3">
    <location>
        <begin position="106"/>
        <end position="288"/>
    </location>
</feature>
<organism evidence="4 5">
    <name type="scientific">Actinomycetospora chlora</name>
    <dbReference type="NCBI Taxonomy" id="663608"/>
    <lineage>
        <taxon>Bacteria</taxon>
        <taxon>Bacillati</taxon>
        <taxon>Actinomycetota</taxon>
        <taxon>Actinomycetes</taxon>
        <taxon>Pseudonocardiales</taxon>
        <taxon>Pseudonocardiaceae</taxon>
        <taxon>Actinomycetospora</taxon>
    </lineage>
</organism>
<comment type="caution">
    <text evidence="4">The sequence shown here is derived from an EMBL/GenBank/DDBJ whole genome shotgun (WGS) entry which is preliminary data.</text>
</comment>
<keyword evidence="2" id="KW-0812">Transmembrane</keyword>
<keyword evidence="2" id="KW-1133">Transmembrane helix</keyword>
<dbReference type="PANTHER" id="PTHR10587:SF137">
    <property type="entry name" value="4-DEOXY-4-FORMAMIDO-L-ARABINOSE-PHOSPHOUNDECAPRENOL DEFORMYLASE ARND-RELATED"/>
    <property type="match status" value="1"/>
</dbReference>
<keyword evidence="2" id="KW-0472">Membrane</keyword>
<sequence length="291" mass="30873">MGRVVHMFTSRQRVILRQIVSPPYVYRWAGLLTTIGLVVGVTVVVLSDVGAPAVVAAGTSPAVSSGPAGVPARTAEDAPARGIPGQARPAITSSRLSVTSTTTDRPTVALTFDDGPSSYTPEVLDILAENQARATFCMIGEQAVAEPAMVQRVVAAGHRLCDHTFTHDATVGANDPSLISTQLGRSHRSLATVVNPPVDVDYFRAPEGKWSLQLDQVAAQTGMRPLGWSVDTLDWTQPGVAAIVASVQRSVHPGAVILFHDGGGPREQTVAAIREIIPWLHDQGYEFTFPT</sequence>
<gene>
    <name evidence="4" type="ORF">GCM10023200_28950</name>
</gene>
<dbReference type="Pfam" id="PF01522">
    <property type="entry name" value="Polysacc_deac_1"/>
    <property type="match status" value="1"/>
</dbReference>